<dbReference type="AlphaFoldDB" id="A0A0G1KYF6"/>
<comment type="caution">
    <text evidence="1">The sequence shown here is derived from an EMBL/GenBank/DDBJ whole genome shotgun (WGS) entry which is preliminary data.</text>
</comment>
<dbReference type="EMBL" id="LCIT01000032">
    <property type="protein sequence ID" value="KKT61377.1"/>
    <property type="molecule type" value="Genomic_DNA"/>
</dbReference>
<evidence type="ECO:0008006" key="3">
    <source>
        <dbReference type="Google" id="ProtNLM"/>
    </source>
</evidence>
<gene>
    <name evidence="1" type="ORF">UW55_C0032G0003</name>
</gene>
<sequence length="124" mass="14586">MRTAIIFLEKPATSEEMEVATFLNQFLQIIARGDFEALRNLHSVEELSVRMPVTNKYIETLEKNWPKIRSIELRDVLIHIIDPTTTIVNFCRSTLLIDKLAKRAEDRTLHLKKINGKWYIVYRT</sequence>
<reference evidence="1 2" key="1">
    <citation type="journal article" date="2015" name="Nature">
        <title>rRNA introns, odd ribosomes, and small enigmatic genomes across a large radiation of phyla.</title>
        <authorList>
            <person name="Brown C.T."/>
            <person name="Hug L.A."/>
            <person name="Thomas B.C."/>
            <person name="Sharon I."/>
            <person name="Castelle C.J."/>
            <person name="Singh A."/>
            <person name="Wilkins M.J."/>
            <person name="Williams K.H."/>
            <person name="Banfield J.F."/>
        </authorList>
    </citation>
    <scope>NUCLEOTIDE SEQUENCE [LARGE SCALE GENOMIC DNA]</scope>
</reference>
<evidence type="ECO:0000313" key="1">
    <source>
        <dbReference type="EMBL" id="KKT61377.1"/>
    </source>
</evidence>
<proteinExistence type="predicted"/>
<dbReference type="SUPFAM" id="SSF54427">
    <property type="entry name" value="NTF2-like"/>
    <property type="match status" value="1"/>
</dbReference>
<evidence type="ECO:0000313" key="2">
    <source>
        <dbReference type="Proteomes" id="UP000033945"/>
    </source>
</evidence>
<accession>A0A0G1KYF6</accession>
<protein>
    <recommendedName>
        <fullName evidence="3">DUF4440 domain-containing protein</fullName>
    </recommendedName>
</protein>
<organism evidence="1 2">
    <name type="scientific">Candidatus Giovannonibacteria bacterium GW2011_GWA2_44_26</name>
    <dbReference type="NCBI Taxonomy" id="1618648"/>
    <lineage>
        <taxon>Bacteria</taxon>
        <taxon>Candidatus Giovannoniibacteriota</taxon>
    </lineage>
</organism>
<name>A0A0G1KYF6_9BACT</name>
<dbReference type="InterPro" id="IPR032710">
    <property type="entry name" value="NTF2-like_dom_sf"/>
</dbReference>
<dbReference type="Gene3D" id="3.10.450.50">
    <property type="match status" value="1"/>
</dbReference>
<dbReference type="Proteomes" id="UP000033945">
    <property type="component" value="Unassembled WGS sequence"/>
</dbReference>